<dbReference type="Pfam" id="PF02171">
    <property type="entry name" value="Piwi"/>
    <property type="match status" value="1"/>
</dbReference>
<dbReference type="GO" id="GO:0003676">
    <property type="term" value="F:nucleic acid binding"/>
    <property type="evidence" value="ECO:0007669"/>
    <property type="project" value="InterPro"/>
</dbReference>
<dbReference type="SUPFAM" id="SSF53098">
    <property type="entry name" value="Ribonuclease H-like"/>
    <property type="match status" value="1"/>
</dbReference>
<organism evidence="2 3">
    <name type="scientific">Funneliformis mosseae</name>
    <name type="common">Endomycorrhizal fungus</name>
    <name type="synonym">Glomus mosseae</name>
    <dbReference type="NCBI Taxonomy" id="27381"/>
    <lineage>
        <taxon>Eukaryota</taxon>
        <taxon>Fungi</taxon>
        <taxon>Fungi incertae sedis</taxon>
        <taxon>Mucoromycota</taxon>
        <taxon>Glomeromycotina</taxon>
        <taxon>Glomeromycetes</taxon>
        <taxon>Glomerales</taxon>
        <taxon>Glomeraceae</taxon>
        <taxon>Funneliformis</taxon>
    </lineage>
</organism>
<protein>
    <submittedName>
        <fullName evidence="2">8848_t:CDS:1</fullName>
    </submittedName>
</protein>
<proteinExistence type="predicted"/>
<feature type="non-terminal residue" evidence="2">
    <location>
        <position position="92"/>
    </location>
</feature>
<dbReference type="InterPro" id="IPR036397">
    <property type="entry name" value="RNaseH_sf"/>
</dbReference>
<sequence>LQSHASLQGTARSAHYRVLVDENKFNANSMQELTNKLCYLNARCTSAISIVTPAYYAHLIANRARHCLIRDENENYHLPELKKSQIISMNYV</sequence>
<dbReference type="InterPro" id="IPR003165">
    <property type="entry name" value="Piwi"/>
</dbReference>
<gene>
    <name evidence="2" type="ORF">FMOSSE_LOCUS12718</name>
</gene>
<dbReference type="PROSITE" id="PS50822">
    <property type="entry name" value="PIWI"/>
    <property type="match status" value="1"/>
</dbReference>
<evidence type="ECO:0000313" key="3">
    <source>
        <dbReference type="Proteomes" id="UP000789375"/>
    </source>
</evidence>
<dbReference type="EMBL" id="CAJVPP010006374">
    <property type="protein sequence ID" value="CAG8677493.1"/>
    <property type="molecule type" value="Genomic_DNA"/>
</dbReference>
<name>A0A9N9EHJ5_FUNMO</name>
<dbReference type="Proteomes" id="UP000789375">
    <property type="component" value="Unassembled WGS sequence"/>
</dbReference>
<dbReference type="PANTHER" id="PTHR22891">
    <property type="entry name" value="EUKARYOTIC TRANSLATION INITIATION FACTOR 2C"/>
    <property type="match status" value="1"/>
</dbReference>
<evidence type="ECO:0000313" key="2">
    <source>
        <dbReference type="EMBL" id="CAG8677493.1"/>
    </source>
</evidence>
<accession>A0A9N9EHJ5</accession>
<comment type="caution">
    <text evidence="2">The sequence shown here is derived from an EMBL/GenBank/DDBJ whole genome shotgun (WGS) entry which is preliminary data.</text>
</comment>
<evidence type="ECO:0000259" key="1">
    <source>
        <dbReference type="PROSITE" id="PS50822"/>
    </source>
</evidence>
<dbReference type="AlphaFoldDB" id="A0A9N9EHJ5"/>
<feature type="domain" description="Piwi" evidence="1">
    <location>
        <begin position="1"/>
        <end position="69"/>
    </location>
</feature>
<dbReference type="Gene3D" id="3.30.420.10">
    <property type="entry name" value="Ribonuclease H-like superfamily/Ribonuclease H"/>
    <property type="match status" value="1"/>
</dbReference>
<reference evidence="2" key="1">
    <citation type="submission" date="2021-06" db="EMBL/GenBank/DDBJ databases">
        <authorList>
            <person name="Kallberg Y."/>
            <person name="Tangrot J."/>
            <person name="Rosling A."/>
        </authorList>
    </citation>
    <scope>NUCLEOTIDE SEQUENCE</scope>
    <source>
        <strain evidence="2">87-6 pot B 2015</strain>
    </source>
</reference>
<dbReference type="InterPro" id="IPR012337">
    <property type="entry name" value="RNaseH-like_sf"/>
</dbReference>
<keyword evidence="3" id="KW-1185">Reference proteome</keyword>